<dbReference type="Proteomes" id="UP000325218">
    <property type="component" value="Unassembled WGS sequence"/>
</dbReference>
<dbReference type="InterPro" id="IPR025071">
    <property type="entry name" value="DUF3939"/>
</dbReference>
<dbReference type="Pfam" id="PF13075">
    <property type="entry name" value="DUF3939"/>
    <property type="match status" value="1"/>
</dbReference>
<gene>
    <name evidence="1" type="ORF">FRY98_11560</name>
</gene>
<dbReference type="PROSITE" id="PS51257">
    <property type="entry name" value="PROKAR_LIPOPROTEIN"/>
    <property type="match status" value="1"/>
</dbReference>
<evidence type="ECO:0000313" key="1">
    <source>
        <dbReference type="EMBL" id="TYA13300.1"/>
    </source>
</evidence>
<dbReference type="EMBL" id="VSDO01000002">
    <property type="protein sequence ID" value="TYA13300.1"/>
    <property type="molecule type" value="Genomic_DNA"/>
</dbReference>
<dbReference type="RefSeq" id="WP_148451896.1">
    <property type="nucleotide sequence ID" value="NZ_VSDO01000002.1"/>
</dbReference>
<proteinExistence type="predicted"/>
<name>A0A5D0CUH7_9BACL</name>
<keyword evidence="2" id="KW-1185">Reference proteome</keyword>
<comment type="caution">
    <text evidence="1">The sequence shown here is derived from an EMBL/GenBank/DDBJ whole genome shotgun (WGS) entry which is preliminary data.</text>
</comment>
<evidence type="ECO:0000313" key="2">
    <source>
        <dbReference type="Proteomes" id="UP000325218"/>
    </source>
</evidence>
<protein>
    <submittedName>
        <fullName evidence="1">DUF3939 domain-containing protein</fullName>
    </submittedName>
</protein>
<accession>A0A5D0CUH7</accession>
<organism evidence="1 2">
    <name type="scientific">Paenibacillus faecis</name>
    <dbReference type="NCBI Taxonomy" id="862114"/>
    <lineage>
        <taxon>Bacteria</taxon>
        <taxon>Bacillati</taxon>
        <taxon>Bacillota</taxon>
        <taxon>Bacilli</taxon>
        <taxon>Bacillales</taxon>
        <taxon>Paenibacillaceae</taxon>
        <taxon>Paenibacillus</taxon>
    </lineage>
</organism>
<sequence length="250" mass="28559">MQNRKRRGGRMYRRFACGLTIFLLSGLLSGCLYRGEPQERRVSYIESVDRVQRAIDRFQEDQGILPIITAGEETPRYEKFRINLDQLNQQGYLEQIPQAAFEKGGSVYFLVINEEIDPTVKVMDLATVQKVNDVQRAVDLYRSKRDGKLPVQENGEISPGVYRIDLEAAGAENYSLKSVYSGQPLDYLVDKDGRVYVDYAFDIMQALDQTGAKPGEDKDLREILTDQSYFVPVKSLPYRWVDGTPVPQIE</sequence>
<reference evidence="1 2" key="1">
    <citation type="submission" date="2019-08" db="EMBL/GenBank/DDBJ databases">
        <title>Genome sequencing of Paenibacillus faecis DSM 23593(T).</title>
        <authorList>
            <person name="Kook J.-K."/>
            <person name="Park S.-N."/>
            <person name="Lim Y.K."/>
        </authorList>
    </citation>
    <scope>NUCLEOTIDE SEQUENCE [LARGE SCALE GENOMIC DNA]</scope>
    <source>
        <strain evidence="1 2">DSM 23593</strain>
    </source>
</reference>
<dbReference type="AlphaFoldDB" id="A0A5D0CUH7"/>
<dbReference type="OrthoDB" id="2449131at2"/>